<sequence length="623" mass="72313">MSVTKSDLELNHYSKDSTANALVIYDHGNSLVDEDTFWLRFQVKRKIKILKAEGLKEGEIEVRLYKGKSSKEKIRNIKAATYNLENKIIVKDVLKPSAIFEEENENYILVKFVLPKVKVGSVITYSYETQSRFMAKFQPWYFQGANPVLYSEYNTSIPGNYEYHIKLVGNIPLETNDQTVKKDCIYLNGGASANCAVAKYVMKNIPAYKPEGFTTTALNYIARIEYELSVIRRFNGSVERLTKTWDYVDKELKTDSDFGKQISKKSLIKNILPSGISSKDNQLEKAKAIRQFVVDNFKWNGKYERYDVSVKELLKEKVGSVFEINLLLENLLSSEGYKVYPILISTRNNGLPTKIFPVLTDFNYVILKTTIDGKDYYLDATEQYIPFGELPFRCLNQYGRLMDFENGSYWENITVKKHSLRHHKVNMTFQDDMFLGTIDSKFTGYHAHSLKRICTESPQAYLEQKVNANPNIKIKAHDISNFDKSEYDFQETIEIAMEPEIIGNKIYLNPFVFKFFKENPFKLQERTYPIDFGYKDIYTYAMKLELGENLSVTETPKDINHKLPNNSGSFTCSVKQLDNHLTIYFRIKFDNAIYVPQFYDYLKDFMSEIVETQNNALIVLEKQ</sequence>
<dbReference type="Proteomes" id="UP001138894">
    <property type="component" value="Unassembled WGS sequence"/>
</dbReference>
<dbReference type="InterPro" id="IPR024618">
    <property type="entry name" value="DUF3857"/>
</dbReference>
<name>A0A9X1F9V7_9FLAO</name>
<comment type="caution">
    <text evidence="2">The sequence shown here is derived from an EMBL/GenBank/DDBJ whole genome shotgun (WGS) entry which is preliminary data.</text>
</comment>
<organism evidence="2 3">
    <name type="scientific">Winogradskyella luteola</name>
    <dbReference type="NCBI Taxonomy" id="2828330"/>
    <lineage>
        <taxon>Bacteria</taxon>
        <taxon>Pseudomonadati</taxon>
        <taxon>Bacteroidota</taxon>
        <taxon>Flavobacteriia</taxon>
        <taxon>Flavobacteriales</taxon>
        <taxon>Flavobacteriaceae</taxon>
        <taxon>Winogradskyella</taxon>
    </lineage>
</organism>
<protein>
    <submittedName>
        <fullName evidence="2">DUF3857 domain-containing protein</fullName>
    </submittedName>
</protein>
<evidence type="ECO:0000259" key="1">
    <source>
        <dbReference type="Pfam" id="PF12969"/>
    </source>
</evidence>
<feature type="domain" description="DUF3857" evidence="1">
    <location>
        <begin position="42"/>
        <end position="174"/>
    </location>
</feature>
<accession>A0A9X1F9V7</accession>
<evidence type="ECO:0000313" key="2">
    <source>
        <dbReference type="EMBL" id="MBV7270197.1"/>
    </source>
</evidence>
<dbReference type="RefSeq" id="WP_218547218.1">
    <property type="nucleotide sequence ID" value="NZ_JAGSPD010000012.1"/>
</dbReference>
<proteinExistence type="predicted"/>
<keyword evidence="3" id="KW-1185">Reference proteome</keyword>
<evidence type="ECO:0000313" key="3">
    <source>
        <dbReference type="Proteomes" id="UP001138894"/>
    </source>
</evidence>
<reference evidence="2" key="1">
    <citation type="submission" date="2021-04" db="EMBL/GenBank/DDBJ databases">
        <authorList>
            <person name="Pira H."/>
            <person name="Risdian C."/>
            <person name="Wink J."/>
        </authorList>
    </citation>
    <scope>NUCLEOTIDE SEQUENCE</scope>
    <source>
        <strain evidence="2">WHY3</strain>
    </source>
</reference>
<dbReference type="Pfam" id="PF12969">
    <property type="entry name" value="DUF3857"/>
    <property type="match status" value="1"/>
</dbReference>
<gene>
    <name evidence="2" type="ORF">KCG49_13455</name>
</gene>
<dbReference type="EMBL" id="JAGSPD010000012">
    <property type="protein sequence ID" value="MBV7270197.1"/>
    <property type="molecule type" value="Genomic_DNA"/>
</dbReference>
<dbReference type="AlphaFoldDB" id="A0A9X1F9V7"/>